<dbReference type="Proteomes" id="UP001519460">
    <property type="component" value="Unassembled WGS sequence"/>
</dbReference>
<keyword evidence="3" id="KW-1185">Reference proteome</keyword>
<feature type="region of interest" description="Disordered" evidence="1">
    <location>
        <begin position="53"/>
        <end position="89"/>
    </location>
</feature>
<evidence type="ECO:0000313" key="3">
    <source>
        <dbReference type="Proteomes" id="UP001519460"/>
    </source>
</evidence>
<evidence type="ECO:0000256" key="1">
    <source>
        <dbReference type="SAM" id="MobiDB-lite"/>
    </source>
</evidence>
<accession>A0ABD0M3K5</accession>
<comment type="caution">
    <text evidence="2">The sequence shown here is derived from an EMBL/GenBank/DDBJ whole genome shotgun (WGS) entry which is preliminary data.</text>
</comment>
<name>A0ABD0M3K5_9CAEN</name>
<dbReference type="AlphaFoldDB" id="A0ABD0M3K5"/>
<protein>
    <submittedName>
        <fullName evidence="2">Uncharacterized protein</fullName>
    </submittedName>
</protein>
<proteinExistence type="predicted"/>
<reference evidence="2 3" key="1">
    <citation type="journal article" date="2023" name="Sci. Data">
        <title>Genome assembly of the Korean intertidal mud-creeper Batillaria attramentaria.</title>
        <authorList>
            <person name="Patra A.K."/>
            <person name="Ho P.T."/>
            <person name="Jun S."/>
            <person name="Lee S.J."/>
            <person name="Kim Y."/>
            <person name="Won Y.J."/>
        </authorList>
    </citation>
    <scope>NUCLEOTIDE SEQUENCE [LARGE SCALE GENOMIC DNA]</scope>
    <source>
        <strain evidence="2">Wonlab-2016</strain>
    </source>
</reference>
<gene>
    <name evidence="2" type="ORF">BaRGS_00003104</name>
</gene>
<evidence type="ECO:0000313" key="2">
    <source>
        <dbReference type="EMBL" id="KAK7505833.1"/>
    </source>
</evidence>
<sequence>MELVHSYCILAEPPPRRVVCKEEASLSKPETKKRKQFSVPADEVGEALSGFLKDALSNQTGGPDREVRSGVPYPSPCPVPRDAGKGRRW</sequence>
<dbReference type="EMBL" id="JACVVK020000009">
    <property type="protein sequence ID" value="KAK7505833.1"/>
    <property type="molecule type" value="Genomic_DNA"/>
</dbReference>
<organism evidence="2 3">
    <name type="scientific">Batillaria attramentaria</name>
    <dbReference type="NCBI Taxonomy" id="370345"/>
    <lineage>
        <taxon>Eukaryota</taxon>
        <taxon>Metazoa</taxon>
        <taxon>Spiralia</taxon>
        <taxon>Lophotrochozoa</taxon>
        <taxon>Mollusca</taxon>
        <taxon>Gastropoda</taxon>
        <taxon>Caenogastropoda</taxon>
        <taxon>Sorbeoconcha</taxon>
        <taxon>Cerithioidea</taxon>
        <taxon>Batillariidae</taxon>
        <taxon>Batillaria</taxon>
    </lineage>
</organism>